<name>A0ABN7AN66_9HEMI</name>
<keyword evidence="3" id="KW-1185">Reference proteome</keyword>
<protein>
    <recommendedName>
        <fullName evidence="4">PID domain-containing protein</fullName>
    </recommendedName>
</protein>
<proteinExistence type="predicted"/>
<organism evidence="2 3">
    <name type="scientific">Nesidiocoris tenuis</name>
    <dbReference type="NCBI Taxonomy" id="355587"/>
    <lineage>
        <taxon>Eukaryota</taxon>
        <taxon>Metazoa</taxon>
        <taxon>Ecdysozoa</taxon>
        <taxon>Arthropoda</taxon>
        <taxon>Hexapoda</taxon>
        <taxon>Insecta</taxon>
        <taxon>Pterygota</taxon>
        <taxon>Neoptera</taxon>
        <taxon>Paraneoptera</taxon>
        <taxon>Hemiptera</taxon>
        <taxon>Heteroptera</taxon>
        <taxon>Panheteroptera</taxon>
        <taxon>Cimicomorpha</taxon>
        <taxon>Miridae</taxon>
        <taxon>Dicyphina</taxon>
        <taxon>Nesidiocoris</taxon>
    </lineage>
</organism>
<feature type="region of interest" description="Disordered" evidence="1">
    <location>
        <begin position="49"/>
        <end position="68"/>
    </location>
</feature>
<evidence type="ECO:0000313" key="2">
    <source>
        <dbReference type="EMBL" id="BES92684.1"/>
    </source>
</evidence>
<reference evidence="2 3" key="1">
    <citation type="submission" date="2023-09" db="EMBL/GenBank/DDBJ databases">
        <title>Nesidiocoris tenuis whole genome shotgun sequence.</title>
        <authorList>
            <person name="Shibata T."/>
            <person name="Shimoda M."/>
            <person name="Kobayashi T."/>
            <person name="Uehara T."/>
        </authorList>
    </citation>
    <scope>NUCLEOTIDE SEQUENCE [LARGE SCALE GENOMIC DNA]</scope>
    <source>
        <strain evidence="2 3">Japan</strain>
    </source>
</reference>
<evidence type="ECO:0008006" key="4">
    <source>
        <dbReference type="Google" id="ProtNLM"/>
    </source>
</evidence>
<evidence type="ECO:0000313" key="3">
    <source>
        <dbReference type="Proteomes" id="UP001307889"/>
    </source>
</evidence>
<gene>
    <name evidence="2" type="ORF">NTJ_05493</name>
</gene>
<dbReference type="EMBL" id="AP028911">
    <property type="protein sequence ID" value="BES92684.1"/>
    <property type="molecule type" value="Genomic_DNA"/>
</dbReference>
<dbReference type="Proteomes" id="UP001307889">
    <property type="component" value="Chromosome 3"/>
</dbReference>
<sequence>MGPFFALSHGHRLAICHVVVGLQSSPSPLPLVVDSKSFVAKHFGVRKPGVEKREKRTESEGTIFPNSSPRRIRLTESRIEGLGRQITLSCICEFAEAFYRLDT</sequence>
<feature type="compositionally biased region" description="Basic and acidic residues" evidence="1">
    <location>
        <begin position="49"/>
        <end position="59"/>
    </location>
</feature>
<accession>A0ABN7AN66</accession>
<evidence type="ECO:0000256" key="1">
    <source>
        <dbReference type="SAM" id="MobiDB-lite"/>
    </source>
</evidence>